<gene>
    <name evidence="1" type="ORF">METZ01_LOCUS129793</name>
</gene>
<proteinExistence type="predicted"/>
<organism evidence="1">
    <name type="scientific">marine metagenome</name>
    <dbReference type="NCBI Taxonomy" id="408172"/>
    <lineage>
        <taxon>unclassified sequences</taxon>
        <taxon>metagenomes</taxon>
        <taxon>ecological metagenomes</taxon>
    </lineage>
</organism>
<name>A0A381YIR5_9ZZZZ</name>
<dbReference type="EMBL" id="UINC01018337">
    <property type="protein sequence ID" value="SVA76939.1"/>
    <property type="molecule type" value="Genomic_DNA"/>
</dbReference>
<accession>A0A381YIR5</accession>
<reference evidence="1" key="1">
    <citation type="submission" date="2018-05" db="EMBL/GenBank/DDBJ databases">
        <authorList>
            <person name="Lanie J.A."/>
            <person name="Ng W.-L."/>
            <person name="Kazmierczak K.M."/>
            <person name="Andrzejewski T.M."/>
            <person name="Davidsen T.M."/>
            <person name="Wayne K.J."/>
            <person name="Tettelin H."/>
            <person name="Glass J.I."/>
            <person name="Rusch D."/>
            <person name="Podicherti R."/>
            <person name="Tsui H.-C.T."/>
            <person name="Winkler M.E."/>
        </authorList>
    </citation>
    <scope>NUCLEOTIDE SEQUENCE</scope>
</reference>
<protein>
    <submittedName>
        <fullName evidence="1">Uncharacterized protein</fullName>
    </submittedName>
</protein>
<sequence length="77" mass="8890">MDQWLTDILMVYCYNISIEPLTVKLLRTIVHTTTGIEPQFLLCFMINSNPAYAGILYKNIQLRQSLLALPLSKKNIF</sequence>
<evidence type="ECO:0000313" key="1">
    <source>
        <dbReference type="EMBL" id="SVA76939.1"/>
    </source>
</evidence>
<dbReference type="AlphaFoldDB" id="A0A381YIR5"/>